<dbReference type="InterPro" id="IPR045320">
    <property type="entry name" value="JAGGED/SL1-like"/>
</dbReference>
<organism evidence="4 5">
    <name type="scientific">Prunus armeniaca</name>
    <name type="common">Apricot</name>
    <name type="synonym">Armeniaca vulgaris</name>
    <dbReference type="NCBI Taxonomy" id="36596"/>
    <lineage>
        <taxon>Eukaryota</taxon>
        <taxon>Viridiplantae</taxon>
        <taxon>Streptophyta</taxon>
        <taxon>Embryophyta</taxon>
        <taxon>Tracheophyta</taxon>
        <taxon>Spermatophyta</taxon>
        <taxon>Magnoliopsida</taxon>
        <taxon>eudicotyledons</taxon>
        <taxon>Gunneridae</taxon>
        <taxon>Pentapetalae</taxon>
        <taxon>rosids</taxon>
        <taxon>fabids</taxon>
        <taxon>Rosales</taxon>
        <taxon>Rosaceae</taxon>
        <taxon>Amygdaloideae</taxon>
        <taxon>Amygdaleae</taxon>
        <taxon>Prunus</taxon>
    </lineage>
</organism>
<dbReference type="Proteomes" id="UP000507222">
    <property type="component" value="Unassembled WGS sequence"/>
</dbReference>
<evidence type="ECO:0000313" key="5">
    <source>
        <dbReference type="Proteomes" id="UP000507222"/>
    </source>
</evidence>
<dbReference type="EMBL" id="CAEKDK010000007">
    <property type="protein sequence ID" value="CAB4286899.1"/>
    <property type="molecule type" value="Genomic_DNA"/>
</dbReference>
<dbReference type="PROSITE" id="PS50157">
    <property type="entry name" value="ZINC_FINGER_C2H2_2"/>
    <property type="match status" value="1"/>
</dbReference>
<protein>
    <recommendedName>
        <fullName evidence="3">C2H2-type domain-containing protein</fullName>
    </recommendedName>
</protein>
<dbReference type="PANTHER" id="PTHR45730">
    <property type="entry name" value="ZINC FINGER PROTEIN JAGGED"/>
    <property type="match status" value="1"/>
</dbReference>
<dbReference type="GO" id="GO:0003700">
    <property type="term" value="F:DNA-binding transcription factor activity"/>
    <property type="evidence" value="ECO:0007669"/>
    <property type="project" value="InterPro"/>
</dbReference>
<dbReference type="Pfam" id="PF13912">
    <property type="entry name" value="zf-C2H2_6"/>
    <property type="match status" value="1"/>
</dbReference>
<gene>
    <name evidence="4" type="ORF">CURHAP_LOCUS44664</name>
</gene>
<name>A0A6J5VCY7_PRUAR</name>
<dbReference type="AlphaFoldDB" id="A0A6J5VCY7"/>
<evidence type="ECO:0000256" key="1">
    <source>
        <dbReference type="PROSITE-ProRule" id="PRU00042"/>
    </source>
</evidence>
<dbReference type="SUPFAM" id="SSF57667">
    <property type="entry name" value="beta-beta-alpha zinc fingers"/>
    <property type="match status" value="1"/>
</dbReference>
<evidence type="ECO:0000256" key="2">
    <source>
        <dbReference type="SAM" id="MobiDB-lite"/>
    </source>
</evidence>
<feature type="compositionally biased region" description="Gly residues" evidence="2">
    <location>
        <begin position="175"/>
        <end position="186"/>
    </location>
</feature>
<dbReference type="Gene3D" id="3.30.160.60">
    <property type="entry name" value="Classic Zinc Finger"/>
    <property type="match status" value="1"/>
</dbReference>
<dbReference type="InterPro" id="IPR013087">
    <property type="entry name" value="Znf_C2H2_type"/>
</dbReference>
<evidence type="ECO:0000313" key="4">
    <source>
        <dbReference type="EMBL" id="CAB4286899.1"/>
    </source>
</evidence>
<dbReference type="PROSITE" id="PS00028">
    <property type="entry name" value="ZINC_FINGER_C2H2_1"/>
    <property type="match status" value="1"/>
</dbReference>
<keyword evidence="1" id="KW-0863">Zinc-finger</keyword>
<keyword evidence="1" id="KW-0479">Metal-binding</keyword>
<sequence>MFNPYRSSAQSSSTAPNLPITANTPITPSTDSIPIRFPLSPVLGACLSFHTVQSGDSCKYSCTSCDKVFSTTQALGGHQNAHRKERNALFAREQQRAAEENDRDGDVVLSPDPVRWAYPAGYYYVDAEIITTTTTSAINTNNNNNNKKMCEYEFFHFMGMAGDCNPKQAGFGFGSSSGGGHGGASGSGTKRRPPAGDGDGADQKKKAKYYEEDDDLKVVMPSMNLSLATRCSCDDLMDEIEGSDSDLEWEDGEYMYFYQGGGASTPKTEDLDLSLKL</sequence>
<reference evidence="4 5" key="1">
    <citation type="submission" date="2020-05" db="EMBL/GenBank/DDBJ databases">
        <authorList>
            <person name="Campoy J."/>
            <person name="Schneeberger K."/>
            <person name="Spophaly S."/>
        </authorList>
    </citation>
    <scope>NUCLEOTIDE SEQUENCE [LARGE SCALE GENOMIC DNA]</scope>
    <source>
        <strain evidence="4">PruArmRojPasFocal</strain>
    </source>
</reference>
<proteinExistence type="predicted"/>
<feature type="domain" description="C2H2-type" evidence="3">
    <location>
        <begin position="60"/>
        <end position="87"/>
    </location>
</feature>
<feature type="region of interest" description="Disordered" evidence="2">
    <location>
        <begin position="175"/>
        <end position="206"/>
    </location>
</feature>
<feature type="region of interest" description="Disordered" evidence="2">
    <location>
        <begin position="1"/>
        <end position="25"/>
    </location>
</feature>
<dbReference type="GO" id="GO:0008270">
    <property type="term" value="F:zinc ion binding"/>
    <property type="evidence" value="ECO:0007669"/>
    <property type="project" value="UniProtKB-KW"/>
</dbReference>
<dbReference type="InterPro" id="IPR036236">
    <property type="entry name" value="Znf_C2H2_sf"/>
</dbReference>
<keyword evidence="1" id="KW-0862">Zinc</keyword>
<dbReference type="PANTHER" id="PTHR45730:SF108">
    <property type="entry name" value="PROTEIN LATE FLOWERING"/>
    <property type="match status" value="1"/>
</dbReference>
<evidence type="ECO:0000259" key="3">
    <source>
        <dbReference type="PROSITE" id="PS50157"/>
    </source>
</evidence>
<accession>A0A6J5VCY7</accession>